<feature type="compositionally biased region" description="Basic and acidic residues" evidence="4">
    <location>
        <begin position="884"/>
        <end position="893"/>
    </location>
</feature>
<feature type="compositionally biased region" description="Gly residues" evidence="4">
    <location>
        <begin position="747"/>
        <end position="757"/>
    </location>
</feature>
<dbReference type="Pfam" id="PF12796">
    <property type="entry name" value="Ank_2"/>
    <property type="match status" value="4"/>
</dbReference>
<keyword evidence="6" id="KW-1185">Reference proteome</keyword>
<dbReference type="EMBL" id="FN647694">
    <property type="protein sequence ID" value="CBJ28365.1"/>
    <property type="molecule type" value="Genomic_DNA"/>
</dbReference>
<dbReference type="eggNOG" id="KOG4177">
    <property type="taxonomic scope" value="Eukaryota"/>
</dbReference>
<reference evidence="5 6" key="1">
    <citation type="journal article" date="2010" name="Nature">
        <title>The Ectocarpus genome and the independent evolution of multicellularity in brown algae.</title>
        <authorList>
            <person name="Cock J.M."/>
            <person name="Sterck L."/>
            <person name="Rouze P."/>
            <person name="Scornet D."/>
            <person name="Allen A.E."/>
            <person name="Amoutzias G."/>
            <person name="Anthouard V."/>
            <person name="Artiguenave F."/>
            <person name="Aury J.M."/>
            <person name="Badger J.H."/>
            <person name="Beszteri B."/>
            <person name="Billiau K."/>
            <person name="Bonnet E."/>
            <person name="Bothwell J.H."/>
            <person name="Bowler C."/>
            <person name="Boyen C."/>
            <person name="Brownlee C."/>
            <person name="Carrano C.J."/>
            <person name="Charrier B."/>
            <person name="Cho G.Y."/>
            <person name="Coelho S.M."/>
            <person name="Collen J."/>
            <person name="Corre E."/>
            <person name="Da Silva C."/>
            <person name="Delage L."/>
            <person name="Delaroque N."/>
            <person name="Dittami S.M."/>
            <person name="Doulbeau S."/>
            <person name="Elias M."/>
            <person name="Farnham G."/>
            <person name="Gachon C.M."/>
            <person name="Gschloessl B."/>
            <person name="Heesch S."/>
            <person name="Jabbari K."/>
            <person name="Jubin C."/>
            <person name="Kawai H."/>
            <person name="Kimura K."/>
            <person name="Kloareg B."/>
            <person name="Kupper F.C."/>
            <person name="Lang D."/>
            <person name="Le Bail A."/>
            <person name="Leblanc C."/>
            <person name="Lerouge P."/>
            <person name="Lohr M."/>
            <person name="Lopez P.J."/>
            <person name="Martens C."/>
            <person name="Maumus F."/>
            <person name="Michel G."/>
            <person name="Miranda-Saavedra D."/>
            <person name="Morales J."/>
            <person name="Moreau H."/>
            <person name="Motomura T."/>
            <person name="Nagasato C."/>
            <person name="Napoli C.A."/>
            <person name="Nelson D.R."/>
            <person name="Nyvall-Collen P."/>
            <person name="Peters A.F."/>
            <person name="Pommier C."/>
            <person name="Potin P."/>
            <person name="Poulain J."/>
            <person name="Quesneville H."/>
            <person name="Read B."/>
            <person name="Rensing S.A."/>
            <person name="Ritter A."/>
            <person name="Rousvoal S."/>
            <person name="Samanta M."/>
            <person name="Samson G."/>
            <person name="Schroeder D.C."/>
            <person name="Segurens B."/>
            <person name="Strittmatter M."/>
            <person name="Tonon T."/>
            <person name="Tregear J.W."/>
            <person name="Valentin K."/>
            <person name="von Dassow P."/>
            <person name="Yamagishi T."/>
            <person name="Van de Peer Y."/>
            <person name="Wincker P."/>
        </authorList>
    </citation>
    <scope>NUCLEOTIDE SEQUENCE [LARGE SCALE GENOMIC DNA]</scope>
    <source>
        <strain evidence="6">Ec32 / CCAP1310/4</strain>
    </source>
</reference>
<accession>D7FGT9</accession>
<dbReference type="SMART" id="SM00248">
    <property type="entry name" value="ANK"/>
    <property type="match status" value="14"/>
</dbReference>
<name>D7FGT9_ECTSI</name>
<evidence type="ECO:0000256" key="2">
    <source>
        <dbReference type="ARBA" id="ARBA00023043"/>
    </source>
</evidence>
<dbReference type="Proteomes" id="UP000002630">
    <property type="component" value="Linkage Group LG29"/>
</dbReference>
<feature type="compositionally biased region" description="Polar residues" evidence="4">
    <location>
        <begin position="778"/>
        <end position="789"/>
    </location>
</feature>
<feature type="region of interest" description="Disordered" evidence="4">
    <location>
        <begin position="837"/>
        <end position="893"/>
    </location>
</feature>
<feature type="compositionally biased region" description="Low complexity" evidence="4">
    <location>
        <begin position="837"/>
        <end position="847"/>
    </location>
</feature>
<evidence type="ECO:0000256" key="1">
    <source>
        <dbReference type="ARBA" id="ARBA00022737"/>
    </source>
</evidence>
<feature type="repeat" description="ANK" evidence="3">
    <location>
        <begin position="346"/>
        <end position="379"/>
    </location>
</feature>
<feature type="compositionally biased region" description="Low complexity" evidence="4">
    <location>
        <begin position="15"/>
        <end position="33"/>
    </location>
</feature>
<feature type="repeat" description="ANK" evidence="3">
    <location>
        <begin position="414"/>
        <end position="434"/>
    </location>
</feature>
<feature type="compositionally biased region" description="Basic and acidic residues" evidence="4">
    <location>
        <begin position="1039"/>
        <end position="1050"/>
    </location>
</feature>
<feature type="repeat" description="ANK" evidence="3">
    <location>
        <begin position="176"/>
        <end position="197"/>
    </location>
</feature>
<feature type="region of interest" description="Disordered" evidence="4">
    <location>
        <begin position="1"/>
        <end position="33"/>
    </location>
</feature>
<dbReference type="OrthoDB" id="194358at2759"/>
<feature type="region of interest" description="Disordered" evidence="4">
    <location>
        <begin position="1030"/>
        <end position="1137"/>
    </location>
</feature>
<keyword evidence="1" id="KW-0677">Repeat</keyword>
<protein>
    <submittedName>
        <fullName evidence="5">Ankyrin repeat protein</fullName>
    </submittedName>
</protein>
<feature type="compositionally biased region" description="Basic and acidic residues" evidence="4">
    <location>
        <begin position="1061"/>
        <end position="1076"/>
    </location>
</feature>
<gene>
    <name evidence="5" type="ORF">Esi_0101_0100</name>
</gene>
<proteinExistence type="predicted"/>
<feature type="repeat" description="ANK" evidence="3">
    <location>
        <begin position="142"/>
        <end position="162"/>
    </location>
</feature>
<dbReference type="Gene3D" id="1.25.40.20">
    <property type="entry name" value="Ankyrin repeat-containing domain"/>
    <property type="match status" value="3"/>
</dbReference>
<evidence type="ECO:0000256" key="3">
    <source>
        <dbReference type="PROSITE-ProRule" id="PRU00023"/>
    </source>
</evidence>
<feature type="compositionally biased region" description="Low complexity" evidence="4">
    <location>
        <begin position="1109"/>
        <end position="1130"/>
    </location>
</feature>
<dbReference type="PANTHER" id="PTHR24161">
    <property type="entry name" value="ANK_REP_REGION DOMAIN-CONTAINING PROTEIN-RELATED"/>
    <property type="match status" value="1"/>
</dbReference>
<dbReference type="STRING" id="2880.D7FGT9"/>
<dbReference type="InterPro" id="IPR036770">
    <property type="entry name" value="Ankyrin_rpt-contain_sf"/>
</dbReference>
<evidence type="ECO:0000313" key="5">
    <source>
        <dbReference type="EMBL" id="CBJ28365.1"/>
    </source>
</evidence>
<sequence length="1137" mass="118608">MDQQQQAAGGRCEDAAAGGETAVAPPAAPAAAGESGMTPFLMAVRSGTGQAIVRLVENVGDGVLGDNTPDGASCLHLAAERRGDGIVRLMLDTWREGGLLPHVDARDRQGFSPLHVACMHGNVEEATDLLRRGAAVGAKNERGSTPLHWAASRGHSRIVKLLAGVYGAEAAVPAGNGSTPLHWAASKGRRGVMKVLLGTFCVQVDVKDDKGCTPCLMAALNGHIKAVELLLDRFQSKITLCDRKRTNLLHAACEMGHGRLASTLIDKYHMSVEVQDRKGLTPLARAAQRNQVEVFRLLVEDHEARLDTVATNESGLLHVACESGALDVAKILLEEHGFEVDARNANGDTPALLAAACGNADVLALLVDTHGASLDARDDQGVGALHVACERRQSGVASVLLESYGLPADKAGPSGATALHVAARGGDTDLVELLTGPLGRADIGLRDGTGSQALHIAAGCGHLGVVKVLVEKAGADLGARDSSDKSALDVAVARVNTDVADYLREALPEGHRERHRCKRRRGFERAGRWMRLARAEGFLQNLALENVYLLPVSVLLDVGRFPSHYDASRRKQLVAASDISPQSQVLLVTHPWESPGNPDPSGKQFSALRRFLEGKAMGGSTDGGEGRGGSAEGGDSADEGFGYVWLSFSCTSSNRMRPAFQTHLDNVLTAWCFCDHALVLPETVTRAAEGFTYTDVEGYVERGWCCVKLLCALHLDVPMTMHVALKDALSEAVTNCQLSSPERRGVEGGGGGGGEGGAEVEPENLPPSSVFELISASEEGTASQVSGESVGSHDERSQGSGHQCSGAATARRPHSSAGVCMTRAVQAASRRLSSCPADAGAAGAACSPMPPPAEIPPGGERDSAASVSGPGPAVHSPPDGGIFPEHREQPTEESAHIANLIWSSGAEAHLDSITRLVADILKSLDDEVSTDMKEGLATGGGGNTRDVIPGEGIPEDSKAGLLLARVLNLGMDKQDVEEDGGGGEGGEAKACPLLRELYEKLGNFSSSHDRLDAVKTLLLAGCYFEGVRASSGHCSRGPSPEHAKLADGRRGLPPAPSSLGAKDRDRECERDNDMGGRGRISGGGDSDRNGRGRASGAGDKDRLREGKPSPSSRGGRAEAAGKAAPLLAGSVPSCHVS</sequence>
<dbReference type="PANTHER" id="PTHR24161:SF85">
    <property type="entry name" value="PALMITOYLTRANSFERASE HIP14"/>
    <property type="match status" value="1"/>
</dbReference>
<dbReference type="SUPFAM" id="SSF48403">
    <property type="entry name" value="Ankyrin repeat"/>
    <property type="match status" value="1"/>
</dbReference>
<keyword evidence="2 3" id="KW-0040">ANK repeat</keyword>
<organism evidence="5 6">
    <name type="scientific">Ectocarpus siliculosus</name>
    <name type="common">Brown alga</name>
    <name type="synonym">Conferva siliculosa</name>
    <dbReference type="NCBI Taxonomy" id="2880"/>
    <lineage>
        <taxon>Eukaryota</taxon>
        <taxon>Sar</taxon>
        <taxon>Stramenopiles</taxon>
        <taxon>Ochrophyta</taxon>
        <taxon>PX clade</taxon>
        <taxon>Phaeophyceae</taxon>
        <taxon>Ectocarpales</taxon>
        <taxon>Ectocarpaceae</taxon>
        <taxon>Ectocarpus</taxon>
    </lineage>
</organism>
<feature type="region of interest" description="Disordered" evidence="4">
    <location>
        <begin position="740"/>
        <end position="818"/>
    </location>
</feature>
<evidence type="ECO:0000313" key="6">
    <source>
        <dbReference type="Proteomes" id="UP000002630"/>
    </source>
</evidence>
<dbReference type="AlphaFoldDB" id="D7FGT9"/>
<dbReference type="InterPro" id="IPR002110">
    <property type="entry name" value="Ankyrin_rpt"/>
</dbReference>
<feature type="repeat" description="ANK" evidence="3">
    <location>
        <begin position="449"/>
        <end position="482"/>
    </location>
</feature>
<feature type="compositionally biased region" description="Basic and acidic residues" evidence="4">
    <location>
        <begin position="1098"/>
        <end position="1107"/>
    </location>
</feature>
<feature type="repeat" description="ANK" evidence="3">
    <location>
        <begin position="109"/>
        <end position="141"/>
    </location>
</feature>
<evidence type="ECO:0000256" key="4">
    <source>
        <dbReference type="SAM" id="MobiDB-lite"/>
    </source>
</evidence>
<dbReference type="EMBL" id="FN649754">
    <property type="protein sequence ID" value="CBJ28365.1"/>
    <property type="molecule type" value="Genomic_DNA"/>
</dbReference>
<dbReference type="PROSITE" id="PS50088">
    <property type="entry name" value="ANK_REPEAT"/>
    <property type="match status" value="6"/>
</dbReference>
<dbReference type="PROSITE" id="PS50297">
    <property type="entry name" value="ANK_REP_REGION"/>
    <property type="match status" value="4"/>
</dbReference>
<dbReference type="InParanoid" id="D7FGT9"/>